<name>A0A0V1ALB9_TRISP</name>
<evidence type="ECO:0000313" key="2">
    <source>
        <dbReference type="Proteomes" id="UP000054776"/>
    </source>
</evidence>
<dbReference type="EMBL" id="JYDH01000833">
    <property type="protein sequence ID" value="KRY25615.1"/>
    <property type="molecule type" value="Genomic_DNA"/>
</dbReference>
<protein>
    <submittedName>
        <fullName evidence="1">Uncharacterized protein</fullName>
    </submittedName>
</protein>
<reference evidence="1 2" key="1">
    <citation type="submission" date="2015-01" db="EMBL/GenBank/DDBJ databases">
        <title>Evolution of Trichinella species and genotypes.</title>
        <authorList>
            <person name="Korhonen P.K."/>
            <person name="Edoardo P."/>
            <person name="Giuseppe L.R."/>
            <person name="Gasser R.B."/>
        </authorList>
    </citation>
    <scope>NUCLEOTIDE SEQUENCE [LARGE SCALE GENOMIC DNA]</scope>
    <source>
        <strain evidence="1">ISS3</strain>
    </source>
</reference>
<dbReference type="InParanoid" id="A0A0V1ALB9"/>
<gene>
    <name evidence="1" type="ORF">T01_2303</name>
</gene>
<sequence length="79" mass="9050">MDAFSITICKRLLSINCRSSLKNYKSIRPNVASTSNLSCFVVHSHVKLELHDYTMSIAKQIEPLQPIRVELWVRKFGVS</sequence>
<organism evidence="1 2">
    <name type="scientific">Trichinella spiralis</name>
    <name type="common">Trichina worm</name>
    <dbReference type="NCBI Taxonomy" id="6334"/>
    <lineage>
        <taxon>Eukaryota</taxon>
        <taxon>Metazoa</taxon>
        <taxon>Ecdysozoa</taxon>
        <taxon>Nematoda</taxon>
        <taxon>Enoplea</taxon>
        <taxon>Dorylaimia</taxon>
        <taxon>Trichinellida</taxon>
        <taxon>Trichinellidae</taxon>
        <taxon>Trichinella</taxon>
    </lineage>
</organism>
<evidence type="ECO:0000313" key="1">
    <source>
        <dbReference type="EMBL" id="KRY25615.1"/>
    </source>
</evidence>
<comment type="caution">
    <text evidence="1">The sequence shown here is derived from an EMBL/GenBank/DDBJ whole genome shotgun (WGS) entry which is preliminary data.</text>
</comment>
<keyword evidence="2" id="KW-1185">Reference proteome</keyword>
<dbReference type="Proteomes" id="UP000054776">
    <property type="component" value="Unassembled WGS sequence"/>
</dbReference>
<dbReference type="AlphaFoldDB" id="A0A0V1ALB9"/>
<accession>A0A0V1ALB9</accession>
<proteinExistence type="predicted"/>